<feature type="region of interest" description="Disordered" evidence="2">
    <location>
        <begin position="507"/>
        <end position="545"/>
    </location>
</feature>
<dbReference type="Pfam" id="PF04195">
    <property type="entry name" value="Transposase_28"/>
    <property type="match status" value="1"/>
</dbReference>
<keyword evidence="1" id="KW-0175">Coiled coil</keyword>
<feature type="compositionally biased region" description="Low complexity" evidence="2">
    <location>
        <begin position="275"/>
        <end position="294"/>
    </location>
</feature>
<name>A0A392M5J5_9FABA</name>
<dbReference type="Proteomes" id="UP000265520">
    <property type="component" value="Unassembled WGS sequence"/>
</dbReference>
<feature type="compositionally biased region" description="Basic and acidic residues" evidence="2">
    <location>
        <begin position="533"/>
        <end position="545"/>
    </location>
</feature>
<feature type="region of interest" description="Disordered" evidence="2">
    <location>
        <begin position="266"/>
        <end position="303"/>
    </location>
</feature>
<accession>A0A392M5J5</accession>
<evidence type="ECO:0000256" key="2">
    <source>
        <dbReference type="SAM" id="MobiDB-lite"/>
    </source>
</evidence>
<dbReference type="PANTHER" id="PTHR31099">
    <property type="entry name" value="OS06G0165300 PROTEIN"/>
    <property type="match status" value="1"/>
</dbReference>
<keyword evidence="5" id="KW-1185">Reference proteome</keyword>
<dbReference type="AlphaFoldDB" id="A0A392M5J5"/>
<gene>
    <name evidence="4" type="ORF">A2U01_0002793</name>
</gene>
<sequence length="545" mass="61823">MYEFAFKELGFRLPFSDLAVGVFEWLRLAPSQLHLNSLAFIRAFEIVCEHLEVEPTLPVFFRVFKLQCQPAKNGKHGWVSLKQQIKLFRMFTDSVRGFKERYFVVKLIMPSTIDSLYKTVVVTAEDGAAQLDENGEQITRRVHRFPLKWTRRHFDVSTDSYLTKDETLSDAEQATKLKAFVKAFKPVRYMTKMGEPVYDSHGRERVEARHINTRALLEAKSKAEHKILLDNMANFADELMKIVADQKAPKRGKKKVKSRASLVLEQFGPGGSSSPGGVSSSQVRVQTSSPVVRQLPPKRQREDSIVDLDPLEQSFPLPRSGRQDELVQDAATLMRLLETALVLNDEKSSAAREIEKLNATNEKLEAKIMKLEGEAIDLLGKQKNYAAHLQENRVMKVALDKAVKELEELKSGHAEERKKLEDTIEELKSRMMPADDETESTRDLATRVELVARVKKLGGEVFNGVKYGWDNALAQLQVVNPDIKFNTEGMGVLPKVENGQIVIPDKYKQMEIEAQEEDDVEEDDDDVVEEEEHDGREEGHGESDG</sequence>
<evidence type="ECO:0000256" key="1">
    <source>
        <dbReference type="SAM" id="Coils"/>
    </source>
</evidence>
<comment type="caution">
    <text evidence="4">The sequence shown here is derived from an EMBL/GenBank/DDBJ whole genome shotgun (WGS) entry which is preliminary data.</text>
</comment>
<organism evidence="4 5">
    <name type="scientific">Trifolium medium</name>
    <dbReference type="NCBI Taxonomy" id="97028"/>
    <lineage>
        <taxon>Eukaryota</taxon>
        <taxon>Viridiplantae</taxon>
        <taxon>Streptophyta</taxon>
        <taxon>Embryophyta</taxon>
        <taxon>Tracheophyta</taxon>
        <taxon>Spermatophyta</taxon>
        <taxon>Magnoliopsida</taxon>
        <taxon>eudicotyledons</taxon>
        <taxon>Gunneridae</taxon>
        <taxon>Pentapetalae</taxon>
        <taxon>rosids</taxon>
        <taxon>fabids</taxon>
        <taxon>Fabales</taxon>
        <taxon>Fabaceae</taxon>
        <taxon>Papilionoideae</taxon>
        <taxon>50 kb inversion clade</taxon>
        <taxon>NPAAA clade</taxon>
        <taxon>Hologalegina</taxon>
        <taxon>IRL clade</taxon>
        <taxon>Trifolieae</taxon>
        <taxon>Trifolium</taxon>
    </lineage>
</organism>
<proteinExistence type="predicted"/>
<evidence type="ECO:0000313" key="5">
    <source>
        <dbReference type="Proteomes" id="UP000265520"/>
    </source>
</evidence>
<feature type="compositionally biased region" description="Acidic residues" evidence="2">
    <location>
        <begin position="513"/>
        <end position="532"/>
    </location>
</feature>
<protein>
    <recommendedName>
        <fullName evidence="3">Transposase (putative) gypsy type domain-containing protein</fullName>
    </recommendedName>
</protein>
<feature type="domain" description="Transposase (putative) gypsy type" evidence="3">
    <location>
        <begin position="5"/>
        <end position="67"/>
    </location>
</feature>
<reference evidence="4 5" key="1">
    <citation type="journal article" date="2018" name="Front. Plant Sci.">
        <title>Red Clover (Trifolium pratense) and Zigzag Clover (T. medium) - A Picture of Genomic Similarities and Differences.</title>
        <authorList>
            <person name="Dluhosova J."/>
            <person name="Istvanek J."/>
            <person name="Nedelnik J."/>
            <person name="Repkova J."/>
        </authorList>
    </citation>
    <scope>NUCLEOTIDE SEQUENCE [LARGE SCALE GENOMIC DNA]</scope>
    <source>
        <strain evidence="5">cv. 10/8</strain>
        <tissue evidence="4">Leaf</tissue>
    </source>
</reference>
<dbReference type="InterPro" id="IPR007321">
    <property type="entry name" value="Transposase_28"/>
</dbReference>
<evidence type="ECO:0000313" key="4">
    <source>
        <dbReference type="EMBL" id="MCH81998.1"/>
    </source>
</evidence>
<evidence type="ECO:0000259" key="3">
    <source>
        <dbReference type="Pfam" id="PF04195"/>
    </source>
</evidence>
<feature type="coiled-coil region" evidence="1">
    <location>
        <begin position="340"/>
        <end position="437"/>
    </location>
</feature>
<dbReference type="PANTHER" id="PTHR31099:SF49">
    <property type="entry name" value="MYOSIN HEAVY CHAIN-LIKE PROTEIN"/>
    <property type="match status" value="1"/>
</dbReference>
<dbReference type="EMBL" id="LXQA010003072">
    <property type="protein sequence ID" value="MCH81998.1"/>
    <property type="molecule type" value="Genomic_DNA"/>
</dbReference>